<keyword evidence="14" id="KW-0251">Elongation factor</keyword>
<dbReference type="InterPro" id="IPR013842">
    <property type="entry name" value="LepA_CTD"/>
</dbReference>
<dbReference type="Gene3D" id="2.40.30.10">
    <property type="entry name" value="Translation factors"/>
    <property type="match status" value="1"/>
</dbReference>
<evidence type="ECO:0000256" key="11">
    <source>
        <dbReference type="ARBA" id="ARBA00066744"/>
    </source>
</evidence>
<dbReference type="Proteomes" id="UP000192520">
    <property type="component" value="Unassembled WGS sequence"/>
</dbReference>
<evidence type="ECO:0000256" key="6">
    <source>
        <dbReference type="ARBA" id="ARBA00023134"/>
    </source>
</evidence>
<evidence type="ECO:0000256" key="12">
    <source>
        <dbReference type="HAMAP-Rule" id="MF_00071"/>
    </source>
</evidence>
<dbReference type="SUPFAM" id="SSF50447">
    <property type="entry name" value="Translation proteins"/>
    <property type="match status" value="1"/>
</dbReference>
<dbReference type="Gene3D" id="3.30.70.870">
    <property type="entry name" value="Elongation Factor G (Translational Gtpase), domain 3"/>
    <property type="match status" value="1"/>
</dbReference>
<dbReference type="GO" id="GO:0003746">
    <property type="term" value="F:translation elongation factor activity"/>
    <property type="evidence" value="ECO:0007669"/>
    <property type="project" value="UniProtKB-UniRule"/>
</dbReference>
<dbReference type="InterPro" id="IPR035647">
    <property type="entry name" value="EFG_III/V"/>
</dbReference>
<evidence type="ECO:0000259" key="13">
    <source>
        <dbReference type="PROSITE" id="PS51722"/>
    </source>
</evidence>
<dbReference type="InterPro" id="IPR038363">
    <property type="entry name" value="LepA_C_sf"/>
</dbReference>
<dbReference type="HAMAP" id="MF_00071">
    <property type="entry name" value="LepA"/>
    <property type="match status" value="1"/>
</dbReference>
<dbReference type="Pfam" id="PF00009">
    <property type="entry name" value="GTP_EFTU"/>
    <property type="match status" value="1"/>
</dbReference>
<dbReference type="InterPro" id="IPR000640">
    <property type="entry name" value="EFG_V-like"/>
</dbReference>
<evidence type="ECO:0000256" key="10">
    <source>
        <dbReference type="ARBA" id="ARBA00061052"/>
    </source>
</evidence>
<reference evidence="15" key="1">
    <citation type="submission" date="2017-03" db="EMBL/GenBank/DDBJ databases">
        <title>Novel pathways for hydrocarbon cycling and metabolic interdependencies in hydrothermal sediment communities.</title>
        <authorList>
            <person name="Dombrowski N."/>
            <person name="Seitz K."/>
            <person name="Teske A."/>
            <person name="Baker B."/>
        </authorList>
    </citation>
    <scope>NUCLEOTIDE SEQUENCE [LARGE SCALE GENOMIC DNA]</scope>
</reference>
<dbReference type="InterPro" id="IPR006297">
    <property type="entry name" value="EF-4"/>
</dbReference>
<dbReference type="InterPro" id="IPR035654">
    <property type="entry name" value="LepA_IV"/>
</dbReference>
<gene>
    <name evidence="12" type="primary">lepA</name>
    <name evidence="14" type="ORF">B5M47_01510</name>
</gene>
<dbReference type="Pfam" id="PF06421">
    <property type="entry name" value="LepA_C"/>
    <property type="match status" value="1"/>
</dbReference>
<dbReference type="SUPFAM" id="SSF52540">
    <property type="entry name" value="P-loop containing nucleoside triphosphate hydrolases"/>
    <property type="match status" value="1"/>
</dbReference>
<evidence type="ECO:0000256" key="4">
    <source>
        <dbReference type="ARBA" id="ARBA00022801"/>
    </source>
</evidence>
<comment type="catalytic activity">
    <reaction evidence="8 12">
        <text>GTP + H2O = GDP + phosphate + H(+)</text>
        <dbReference type="Rhea" id="RHEA:19669"/>
        <dbReference type="ChEBI" id="CHEBI:15377"/>
        <dbReference type="ChEBI" id="CHEBI:15378"/>
        <dbReference type="ChEBI" id="CHEBI:37565"/>
        <dbReference type="ChEBI" id="CHEBI:43474"/>
        <dbReference type="ChEBI" id="CHEBI:58189"/>
        <dbReference type="EC" id="3.6.5.n1"/>
    </reaction>
</comment>
<evidence type="ECO:0000313" key="15">
    <source>
        <dbReference type="Proteomes" id="UP000192520"/>
    </source>
</evidence>
<evidence type="ECO:0000256" key="3">
    <source>
        <dbReference type="ARBA" id="ARBA00022741"/>
    </source>
</evidence>
<dbReference type="SUPFAM" id="SSF54980">
    <property type="entry name" value="EF-G C-terminal domain-like"/>
    <property type="match status" value="2"/>
</dbReference>
<dbReference type="PRINTS" id="PR00315">
    <property type="entry name" value="ELONGATNFCT"/>
</dbReference>
<evidence type="ECO:0000256" key="1">
    <source>
        <dbReference type="ARBA" id="ARBA00005454"/>
    </source>
</evidence>
<dbReference type="GO" id="GO:0005886">
    <property type="term" value="C:plasma membrane"/>
    <property type="evidence" value="ECO:0007669"/>
    <property type="project" value="UniProtKB-SubCell"/>
</dbReference>
<dbReference type="PANTHER" id="PTHR43512:SF4">
    <property type="entry name" value="TRANSLATION FACTOR GUF1 HOMOLOG, CHLOROPLASTIC"/>
    <property type="match status" value="1"/>
</dbReference>
<dbReference type="GO" id="GO:0043022">
    <property type="term" value="F:ribosome binding"/>
    <property type="evidence" value="ECO:0007669"/>
    <property type="project" value="UniProtKB-UniRule"/>
</dbReference>
<dbReference type="InterPro" id="IPR027417">
    <property type="entry name" value="P-loop_NTPase"/>
</dbReference>
<dbReference type="CDD" id="cd01890">
    <property type="entry name" value="LepA"/>
    <property type="match status" value="1"/>
</dbReference>
<dbReference type="EC" id="3.6.5.n1" evidence="11 12"/>
<dbReference type="Gene3D" id="3.40.50.300">
    <property type="entry name" value="P-loop containing nucleotide triphosphate hydrolases"/>
    <property type="match status" value="1"/>
</dbReference>
<dbReference type="PROSITE" id="PS51722">
    <property type="entry name" value="G_TR_2"/>
    <property type="match status" value="1"/>
</dbReference>
<evidence type="ECO:0000256" key="5">
    <source>
        <dbReference type="ARBA" id="ARBA00022917"/>
    </source>
</evidence>
<dbReference type="AlphaFoldDB" id="A0A1W9NYI9"/>
<dbReference type="GO" id="GO:0005525">
    <property type="term" value="F:GTP binding"/>
    <property type="evidence" value="ECO:0007669"/>
    <property type="project" value="UniProtKB-UniRule"/>
</dbReference>
<feature type="binding site" evidence="12">
    <location>
        <begin position="17"/>
        <end position="22"/>
    </location>
    <ligand>
        <name>GTP</name>
        <dbReference type="ChEBI" id="CHEBI:37565"/>
    </ligand>
</feature>
<feature type="domain" description="Tr-type G" evidence="13">
    <location>
        <begin position="5"/>
        <end position="187"/>
    </location>
</feature>
<dbReference type="Gene3D" id="3.30.70.2570">
    <property type="entry name" value="Elongation factor 4, C-terminal domain"/>
    <property type="match status" value="1"/>
</dbReference>
<dbReference type="Pfam" id="PF00679">
    <property type="entry name" value="EFG_C"/>
    <property type="match status" value="1"/>
</dbReference>
<keyword evidence="7 12" id="KW-0472">Membrane</keyword>
<dbReference type="GO" id="GO:0045727">
    <property type="term" value="P:positive regulation of translation"/>
    <property type="evidence" value="ECO:0007669"/>
    <property type="project" value="UniProtKB-UniRule"/>
</dbReference>
<keyword evidence="4 12" id="KW-0378">Hydrolase</keyword>
<dbReference type="NCBIfam" id="TIGR01393">
    <property type="entry name" value="lepA"/>
    <property type="match status" value="1"/>
</dbReference>
<keyword evidence="3 12" id="KW-0547">Nucleotide-binding</keyword>
<dbReference type="FunFam" id="3.30.70.2570:FF:000001">
    <property type="entry name" value="Translation factor GUF1, mitochondrial"/>
    <property type="match status" value="1"/>
</dbReference>
<evidence type="ECO:0000256" key="2">
    <source>
        <dbReference type="ARBA" id="ARBA00022475"/>
    </source>
</evidence>
<dbReference type="InterPro" id="IPR005225">
    <property type="entry name" value="Small_GTP-bd"/>
</dbReference>
<comment type="caution">
    <text evidence="14">The sequence shown here is derived from an EMBL/GenBank/DDBJ whole genome shotgun (WGS) entry which is preliminary data.</text>
</comment>
<evidence type="ECO:0000256" key="9">
    <source>
        <dbReference type="ARBA" id="ARBA00057626"/>
    </source>
</evidence>
<sequence length="610" mass="68793">MNKQDHIRNFSIIAHIDHGKTTLTDRILEITRAIPQREMRDRYLDKMDLEQEKGITIKLQPIRTEYKRSTADQNQNFILNLIDTPGHVDFSYEVSRSLAACEGAILLVDLSQGVQAQTLSHFQTAKKLGLALIPVINKIDLNLNSSAEQQLISLGFKKEEIIKTSGKTGQGIEELLESIVKKIPPPSGSPQKPLRGLVFDSYYDDHQGVVLLVKIVDGDIRFQKQSFPRLKLMANDTSFVPLEIGYLKANLQPQPRLTTGEVGYLATGLKNIKLGAVGDTITKSEVKKEKLKITALPGYQKIKPRVFAGLYPAEAQNINNLKEALSKLSLNDASLTFTPESSPILGSGFRIGCLGQFHLEIIRERLEREFSLSVISTAPTVPYRVIKKDKEVITITSVSNLPPPDQIESIHEPWIKAVIISPHQYLGKVMRVCQISRGKLQSTDILGQENSQQLKLTCLLPLNELFENFFQRLKSATSGFASFDYELLDYRRSDIVKLDFLINRQVIEPLSLLLPRTKAVQKAQEGVHKLKKLLPHQQFAVPIQAAVNGRIIARTDLKAIKKDVTAKLYGGDRTRKDKLLQKQKKGKKRLKRFGKIKLPLNLFPRFLRHQ</sequence>
<keyword evidence="2 12" id="KW-1003">Cell membrane</keyword>
<evidence type="ECO:0000256" key="8">
    <source>
        <dbReference type="ARBA" id="ARBA00050293"/>
    </source>
</evidence>
<protein>
    <recommendedName>
        <fullName evidence="11 12">Elongation factor 4</fullName>
        <shortName evidence="12">EF-4</shortName>
        <ecNumber evidence="11 12">3.6.5.n1</ecNumber>
    </recommendedName>
    <alternativeName>
        <fullName evidence="12">Ribosomal back-translocase LepA</fullName>
    </alternativeName>
</protein>
<dbReference type="EMBL" id="MZGJ01000006">
    <property type="protein sequence ID" value="OQX51215.1"/>
    <property type="molecule type" value="Genomic_DNA"/>
</dbReference>
<name>A0A1W9NYI9_UNCC3</name>
<dbReference type="InterPro" id="IPR009000">
    <property type="entry name" value="Transl_B-barrel_sf"/>
</dbReference>
<proteinExistence type="inferred from homology"/>
<evidence type="ECO:0000256" key="7">
    <source>
        <dbReference type="ARBA" id="ARBA00023136"/>
    </source>
</evidence>
<comment type="function">
    <text evidence="9 12">Required for accurate and efficient protein synthesis under certain stress conditions. May act as a fidelity factor of the translation reaction, by catalyzing a one-codon backward translocation of tRNAs on improperly translocated ribosomes. Back-translocation proceeds from a post-translocation (POST) complex to a pre-translocation (PRE) complex, thus giving elongation factor G a second chance to translocate the tRNAs correctly. Binds to ribosomes in a GTP-dependent manner.</text>
</comment>
<dbReference type="Gene3D" id="3.30.70.240">
    <property type="match status" value="1"/>
</dbReference>
<dbReference type="NCBIfam" id="TIGR00231">
    <property type="entry name" value="small_GTP"/>
    <property type="match status" value="1"/>
</dbReference>
<dbReference type="PROSITE" id="PS00301">
    <property type="entry name" value="G_TR_1"/>
    <property type="match status" value="1"/>
</dbReference>
<dbReference type="PANTHER" id="PTHR43512">
    <property type="entry name" value="TRANSLATION FACTOR GUF1-RELATED"/>
    <property type="match status" value="1"/>
</dbReference>
<dbReference type="InterPro" id="IPR000795">
    <property type="entry name" value="T_Tr_GTP-bd_dom"/>
</dbReference>
<dbReference type="CDD" id="cd03709">
    <property type="entry name" value="lepA_C"/>
    <property type="match status" value="1"/>
</dbReference>
<keyword evidence="6 12" id="KW-0342">GTP-binding</keyword>
<comment type="similarity">
    <text evidence="1 12">Belongs to the TRAFAC class translation factor GTPase superfamily. Classic translation factor GTPase family. LepA subfamily.</text>
</comment>
<evidence type="ECO:0000313" key="14">
    <source>
        <dbReference type="EMBL" id="OQX51215.1"/>
    </source>
</evidence>
<comment type="subcellular location">
    <subcellularLocation>
        <location evidence="12">Cell membrane</location>
        <topology evidence="12">Peripheral membrane protein</topology>
        <orientation evidence="12">Cytoplasmic side</orientation>
    </subcellularLocation>
</comment>
<organism evidence="14 15">
    <name type="scientific">candidate division CPR3 bacterium 4484_211</name>
    <dbReference type="NCBI Taxonomy" id="1968527"/>
    <lineage>
        <taxon>Bacteria</taxon>
        <taxon>Bacteria division CPR3</taxon>
    </lineage>
</organism>
<dbReference type="InterPro" id="IPR031157">
    <property type="entry name" value="G_TR_CS"/>
</dbReference>
<dbReference type="STRING" id="1968527.B5M47_01510"/>
<accession>A0A1W9NYI9</accession>
<feature type="binding site" evidence="12">
    <location>
        <begin position="137"/>
        <end position="140"/>
    </location>
    <ligand>
        <name>GTP</name>
        <dbReference type="ChEBI" id="CHEBI:37565"/>
    </ligand>
</feature>
<comment type="similarity">
    <text evidence="10">Belongs to the GTP-binding elongation factor family. LepA subfamily.</text>
</comment>
<dbReference type="GO" id="GO:0003924">
    <property type="term" value="F:GTPase activity"/>
    <property type="evidence" value="ECO:0007669"/>
    <property type="project" value="UniProtKB-UniRule"/>
</dbReference>
<keyword evidence="5 12" id="KW-0648">Protein biosynthesis</keyword>